<keyword evidence="1" id="KW-0233">DNA recombination</keyword>
<dbReference type="PANTHER" id="PTHR30349:SF64">
    <property type="entry name" value="PROPHAGE INTEGRASE INTD-RELATED"/>
    <property type="match status" value="1"/>
</dbReference>
<evidence type="ECO:0000259" key="2">
    <source>
        <dbReference type="PROSITE" id="PS51898"/>
    </source>
</evidence>
<dbReference type="InterPro" id="IPR050090">
    <property type="entry name" value="Tyrosine_recombinase_XerCD"/>
</dbReference>
<dbReference type="PROSITE" id="PS51898">
    <property type="entry name" value="TYR_RECOMBINASE"/>
    <property type="match status" value="1"/>
</dbReference>
<dbReference type="EMBL" id="CP098502">
    <property type="protein sequence ID" value="UTI62997.1"/>
    <property type="molecule type" value="Genomic_DNA"/>
</dbReference>
<dbReference type="InterPro" id="IPR011010">
    <property type="entry name" value="DNA_brk_join_enz"/>
</dbReference>
<dbReference type="PANTHER" id="PTHR30349">
    <property type="entry name" value="PHAGE INTEGRASE-RELATED"/>
    <property type="match status" value="1"/>
</dbReference>
<dbReference type="Pfam" id="PF00589">
    <property type="entry name" value="Phage_integrase"/>
    <property type="match status" value="1"/>
</dbReference>
<dbReference type="Proteomes" id="UP001056035">
    <property type="component" value="Chromosome"/>
</dbReference>
<keyword evidence="4" id="KW-1185">Reference proteome</keyword>
<organism evidence="3 4">
    <name type="scientific">Paraconexibacter antarcticus</name>
    <dbReference type="NCBI Taxonomy" id="2949664"/>
    <lineage>
        <taxon>Bacteria</taxon>
        <taxon>Bacillati</taxon>
        <taxon>Actinomycetota</taxon>
        <taxon>Thermoleophilia</taxon>
        <taxon>Solirubrobacterales</taxon>
        <taxon>Paraconexibacteraceae</taxon>
        <taxon>Paraconexibacter</taxon>
    </lineage>
</organism>
<sequence length="176" mass="19395">MGGARARRRTGDLRRYREQHQGRRVRYVPLADQTLAALDRLSRRPNFTRADDYVFANVVGERLDDSALRRRYVAARDAAGAPPLRFHDLRHTAGTLLTRVLDPVTVRDVLGHADLKTTQRYLHSVKASRLSEAATRAFTPESAPARDGGEADAAAARFAAVAKLGPDEARRLLGAG</sequence>
<dbReference type="SUPFAM" id="SSF56349">
    <property type="entry name" value="DNA breaking-rejoining enzymes"/>
    <property type="match status" value="1"/>
</dbReference>
<gene>
    <name evidence="3" type="ORF">NBH00_16720</name>
</gene>
<dbReference type="Gene3D" id="1.10.443.10">
    <property type="entry name" value="Intergrase catalytic core"/>
    <property type="match status" value="1"/>
</dbReference>
<dbReference type="InterPro" id="IPR013762">
    <property type="entry name" value="Integrase-like_cat_sf"/>
</dbReference>
<evidence type="ECO:0000313" key="4">
    <source>
        <dbReference type="Proteomes" id="UP001056035"/>
    </source>
</evidence>
<protein>
    <submittedName>
        <fullName evidence="3">Site-specific integrase</fullName>
    </submittedName>
</protein>
<name>A0ABY5DQE9_9ACTN</name>
<reference evidence="3 4" key="1">
    <citation type="submission" date="2022-06" db="EMBL/GenBank/DDBJ databases">
        <title>Paraconexibacter antarcticus.</title>
        <authorList>
            <person name="Kim C.S."/>
        </authorList>
    </citation>
    <scope>NUCLEOTIDE SEQUENCE [LARGE SCALE GENOMIC DNA]</scope>
    <source>
        <strain evidence="3 4">02-257</strain>
    </source>
</reference>
<accession>A0ABY5DQE9</accession>
<evidence type="ECO:0000313" key="3">
    <source>
        <dbReference type="EMBL" id="UTI62997.1"/>
    </source>
</evidence>
<evidence type="ECO:0000256" key="1">
    <source>
        <dbReference type="ARBA" id="ARBA00023172"/>
    </source>
</evidence>
<dbReference type="InterPro" id="IPR002104">
    <property type="entry name" value="Integrase_catalytic"/>
</dbReference>
<feature type="domain" description="Tyr recombinase" evidence="2">
    <location>
        <begin position="1"/>
        <end position="135"/>
    </location>
</feature>
<dbReference type="RefSeq" id="WP_254569732.1">
    <property type="nucleotide sequence ID" value="NZ_CP098502.1"/>
</dbReference>
<proteinExistence type="predicted"/>